<keyword evidence="1" id="KW-0472">Membrane</keyword>
<proteinExistence type="predicted"/>
<keyword evidence="5" id="KW-1185">Reference proteome</keyword>
<dbReference type="RefSeq" id="WP_177214500.1">
    <property type="nucleotide sequence ID" value="NZ_FOYZ01000002.1"/>
</dbReference>
<gene>
    <name evidence="4" type="ORF">SAMN05661086_00423</name>
</gene>
<keyword evidence="1" id="KW-0812">Transmembrane</keyword>
<name>A0A1I6I5H4_9FIRM</name>
<dbReference type="Pfam" id="PF11738">
    <property type="entry name" value="DUF3298"/>
    <property type="match status" value="1"/>
</dbReference>
<feature type="domain" description="DUF3298" evidence="2">
    <location>
        <begin position="205"/>
        <end position="282"/>
    </location>
</feature>
<protein>
    <recommendedName>
        <fullName evidence="6">DUF3298 domain-containing protein</fullName>
    </recommendedName>
</protein>
<evidence type="ECO:0000259" key="2">
    <source>
        <dbReference type="Pfam" id="PF11738"/>
    </source>
</evidence>
<dbReference type="Gene3D" id="3.90.640.20">
    <property type="entry name" value="Heat-shock cognate protein, ATPase"/>
    <property type="match status" value="1"/>
</dbReference>
<feature type="transmembrane region" description="Helical" evidence="1">
    <location>
        <begin position="47"/>
        <end position="69"/>
    </location>
</feature>
<dbReference type="Proteomes" id="UP000199659">
    <property type="component" value="Unassembled WGS sequence"/>
</dbReference>
<dbReference type="STRING" id="37658.SAMN05661086_00423"/>
<evidence type="ECO:0008006" key="6">
    <source>
        <dbReference type="Google" id="ProtNLM"/>
    </source>
</evidence>
<evidence type="ECO:0000259" key="3">
    <source>
        <dbReference type="Pfam" id="PF13739"/>
    </source>
</evidence>
<evidence type="ECO:0000256" key="1">
    <source>
        <dbReference type="SAM" id="Phobius"/>
    </source>
</evidence>
<dbReference type="AlphaFoldDB" id="A0A1I6I5H4"/>
<evidence type="ECO:0000313" key="5">
    <source>
        <dbReference type="Proteomes" id="UP000199659"/>
    </source>
</evidence>
<dbReference type="InterPro" id="IPR021729">
    <property type="entry name" value="DUF3298"/>
</dbReference>
<sequence length="284" mass="32205">MNKLEEAKKVYETITPPMSYSLMVERSVNGKVTEQKKAGHYRWCKPAMASVAAVFVMCIIMLNTIPAFASAAYEIPVIGDIAQVFTLREYQLSNSAYDIQVEVPSIRNTGNTDLEKRVNNQIQDKIDQIVESAKQRGMQAIDDQLAEGGKEEDLIPFHIMITFEVKSSNENTLSFVINDTESSITSYTYQTFYNIDLNTHKDITLSNNLGEDYSKIIVDSIQKQIAQRIQEHPDWSYTVTETDLKEMVNDMKFYINDVGNVVISFDKGEIAPPPMGIQDFEIIK</sequence>
<evidence type="ECO:0000313" key="4">
    <source>
        <dbReference type="EMBL" id="SFR61884.1"/>
    </source>
</evidence>
<dbReference type="InterPro" id="IPR037126">
    <property type="entry name" value="PdaC/RsiV-like_sf"/>
</dbReference>
<accession>A0A1I6I5H4</accession>
<dbReference type="Pfam" id="PF13739">
    <property type="entry name" value="PdaC"/>
    <property type="match status" value="1"/>
</dbReference>
<organism evidence="4 5">
    <name type="scientific">Anaeromicropila populeti</name>
    <dbReference type="NCBI Taxonomy" id="37658"/>
    <lineage>
        <taxon>Bacteria</taxon>
        <taxon>Bacillati</taxon>
        <taxon>Bacillota</taxon>
        <taxon>Clostridia</taxon>
        <taxon>Lachnospirales</taxon>
        <taxon>Lachnospiraceae</taxon>
        <taxon>Anaeromicropila</taxon>
    </lineage>
</organism>
<dbReference type="Gene3D" id="3.30.565.40">
    <property type="entry name" value="Fervidobacterium nodosum Rt17-B1 like"/>
    <property type="match status" value="1"/>
</dbReference>
<reference evidence="4 5" key="1">
    <citation type="submission" date="2016-10" db="EMBL/GenBank/DDBJ databases">
        <authorList>
            <person name="de Groot N.N."/>
        </authorList>
    </citation>
    <scope>NUCLEOTIDE SEQUENCE [LARGE SCALE GENOMIC DNA]</scope>
    <source>
        <strain evidence="4 5">743A</strain>
    </source>
</reference>
<dbReference type="EMBL" id="FOYZ01000002">
    <property type="protein sequence ID" value="SFR61884.1"/>
    <property type="molecule type" value="Genomic_DNA"/>
</dbReference>
<keyword evidence="1" id="KW-1133">Transmembrane helix</keyword>
<feature type="domain" description="Deacetylase PdaC" evidence="3">
    <location>
        <begin position="94"/>
        <end position="180"/>
    </location>
</feature>
<dbReference type="InterPro" id="IPR025303">
    <property type="entry name" value="PdaC"/>
</dbReference>